<proteinExistence type="predicted"/>
<accession>A0A7K1SW33</accession>
<dbReference type="InterPro" id="IPR011971">
    <property type="entry name" value="CHP02284"/>
</dbReference>
<comment type="caution">
    <text evidence="2">The sequence shown here is derived from an EMBL/GenBank/DDBJ whole genome shotgun (WGS) entry which is preliminary data.</text>
</comment>
<feature type="domain" description="DUF2383" evidence="1">
    <location>
        <begin position="7"/>
        <end position="116"/>
    </location>
</feature>
<dbReference type="InterPro" id="IPR012347">
    <property type="entry name" value="Ferritin-like"/>
</dbReference>
<keyword evidence="3" id="KW-1185">Reference proteome</keyword>
<evidence type="ECO:0000313" key="2">
    <source>
        <dbReference type="EMBL" id="MVN21532.1"/>
    </source>
</evidence>
<protein>
    <submittedName>
        <fullName evidence="2">PA2169 family four-helix-bundle protein</fullName>
    </submittedName>
</protein>
<organism evidence="2 3">
    <name type="scientific">Mucilaginibacter arboris</name>
    <dbReference type="NCBI Taxonomy" id="2682090"/>
    <lineage>
        <taxon>Bacteria</taxon>
        <taxon>Pseudomonadati</taxon>
        <taxon>Bacteroidota</taxon>
        <taxon>Sphingobacteriia</taxon>
        <taxon>Sphingobacteriales</taxon>
        <taxon>Sphingobacteriaceae</taxon>
        <taxon>Mucilaginibacter</taxon>
    </lineage>
</organism>
<dbReference type="Pfam" id="PF09537">
    <property type="entry name" value="DUF2383"/>
    <property type="match status" value="1"/>
</dbReference>
<dbReference type="NCBIfam" id="TIGR02284">
    <property type="entry name" value="PA2169 family four-helix-bundle protein"/>
    <property type="match status" value="1"/>
</dbReference>
<dbReference type="AlphaFoldDB" id="A0A7K1SW33"/>
<reference evidence="2 3" key="1">
    <citation type="submission" date="2019-12" db="EMBL/GenBank/DDBJ databases">
        <title>Mucilaginibacter sp. HMF7410 genome sequencing and assembly.</title>
        <authorList>
            <person name="Kang H."/>
            <person name="Cha I."/>
            <person name="Kim H."/>
            <person name="Joh K."/>
        </authorList>
    </citation>
    <scope>NUCLEOTIDE SEQUENCE [LARGE SCALE GENOMIC DNA]</scope>
    <source>
        <strain evidence="2 3">HMF7410</strain>
    </source>
</reference>
<dbReference type="Gene3D" id="1.20.1260.10">
    <property type="match status" value="1"/>
</dbReference>
<dbReference type="InterPro" id="IPR019052">
    <property type="entry name" value="DUF2383"/>
</dbReference>
<dbReference type="EMBL" id="WPIK01000006">
    <property type="protein sequence ID" value="MVN21532.1"/>
    <property type="molecule type" value="Genomic_DNA"/>
</dbReference>
<evidence type="ECO:0000313" key="3">
    <source>
        <dbReference type="Proteomes" id="UP000462014"/>
    </source>
</evidence>
<name>A0A7K1SW33_9SPHI</name>
<sequence length="149" mass="16239">MSLNENLINHLQHLVVIGVDGEEGYTKAAEMVSSKGLLAQFEQAATSRNIQAEAIRNYLSGQGIEKPAHEGGFAGTLHRAWLDIKGTLSNRSDSVAINSCINGDKAAINAYQDILDDKEVPADLRSLLTEHLETIQTDVKNLELLLQKS</sequence>
<dbReference type="Proteomes" id="UP000462014">
    <property type="component" value="Unassembled WGS sequence"/>
</dbReference>
<gene>
    <name evidence="2" type="ORF">GO621_08275</name>
</gene>
<evidence type="ECO:0000259" key="1">
    <source>
        <dbReference type="Pfam" id="PF09537"/>
    </source>
</evidence>
<dbReference type="RefSeq" id="WP_157565927.1">
    <property type="nucleotide sequence ID" value="NZ_WPIK01000006.1"/>
</dbReference>